<feature type="compositionally biased region" description="Low complexity" evidence="1">
    <location>
        <begin position="74"/>
        <end position="154"/>
    </location>
</feature>
<name>A0A1L7VC14_FUSPR</name>
<evidence type="ECO:0000256" key="3">
    <source>
        <dbReference type="SAM" id="SignalP"/>
    </source>
</evidence>
<dbReference type="RefSeq" id="XP_031078842.1">
    <property type="nucleotide sequence ID" value="XM_031228513.1"/>
</dbReference>
<evidence type="ECO:0000313" key="5">
    <source>
        <dbReference type="Proteomes" id="UP000183971"/>
    </source>
</evidence>
<dbReference type="Proteomes" id="UP000183971">
    <property type="component" value="Unassembled WGS sequence"/>
</dbReference>
<accession>A0A1L7VC14</accession>
<comment type="caution">
    <text evidence="4">The sequence shown here is derived from an EMBL/GenBank/DDBJ whole genome shotgun (WGS) entry which is preliminary data.</text>
</comment>
<dbReference type="AlphaFoldDB" id="A0A1L7VC14"/>
<keyword evidence="3" id="KW-0732">Signal</keyword>
<keyword evidence="2" id="KW-0812">Transmembrane</keyword>
<organism evidence="4 5">
    <name type="scientific">Fusarium proliferatum (strain ET1)</name>
    <name type="common">Orchid endophyte fungus</name>
    <dbReference type="NCBI Taxonomy" id="1227346"/>
    <lineage>
        <taxon>Eukaryota</taxon>
        <taxon>Fungi</taxon>
        <taxon>Dikarya</taxon>
        <taxon>Ascomycota</taxon>
        <taxon>Pezizomycotina</taxon>
        <taxon>Sordariomycetes</taxon>
        <taxon>Hypocreomycetidae</taxon>
        <taxon>Hypocreales</taxon>
        <taxon>Nectriaceae</taxon>
        <taxon>Fusarium</taxon>
        <taxon>Fusarium fujikuroi species complex</taxon>
    </lineage>
</organism>
<keyword evidence="2" id="KW-1133">Transmembrane helix</keyword>
<proteinExistence type="predicted"/>
<dbReference type="GeneID" id="42051439"/>
<feature type="transmembrane region" description="Helical" evidence="2">
    <location>
        <begin position="217"/>
        <end position="241"/>
    </location>
</feature>
<evidence type="ECO:0000313" key="4">
    <source>
        <dbReference type="EMBL" id="CZR38249.1"/>
    </source>
</evidence>
<evidence type="ECO:0000256" key="1">
    <source>
        <dbReference type="SAM" id="MobiDB-lite"/>
    </source>
</evidence>
<sequence>MLVLSFILALGASAITHAHGVLVERSENRLIKGPASPDGTSSSSIEPLWHAKQQGDEFVKLDFHRLIQRRDTSSTDSGTSADATSKATKDTSAVSTTKDKATTTAEAESTTLKTTGSGTEASTTEESSVSSTTSTSSSTSSTVSSTSTTSTSTEPGASCYSTTVKSSTICETTGLTTLTCYAANITSSTCSPGLLCATQSSNGVTICMELQNEVGTAGIIIASVFSALILICACTLITMCYRDKSKQRRQEELRRVRSVKIAERATLLQRAK</sequence>
<gene>
    <name evidence="4" type="ORF">FPRO_06560</name>
</gene>
<feature type="signal peptide" evidence="3">
    <location>
        <begin position="1"/>
        <end position="18"/>
    </location>
</feature>
<keyword evidence="5" id="KW-1185">Reference proteome</keyword>
<protein>
    <submittedName>
        <fullName evidence="4">Uncharacterized protein</fullName>
    </submittedName>
</protein>
<reference evidence="5" key="1">
    <citation type="journal article" date="2016" name="Genome Biol. Evol.">
        <title>Comparative 'omics' of the Fusarium fujikuroi species complex highlights differences in genetic potential and metabolite synthesis.</title>
        <authorList>
            <person name="Niehaus E.-M."/>
            <person name="Muensterkoetter M."/>
            <person name="Proctor R.H."/>
            <person name="Brown D.W."/>
            <person name="Sharon A."/>
            <person name="Idan Y."/>
            <person name="Oren-Young L."/>
            <person name="Sieber C.M."/>
            <person name="Novak O."/>
            <person name="Pencik A."/>
            <person name="Tarkowska D."/>
            <person name="Hromadova K."/>
            <person name="Freeman S."/>
            <person name="Maymon M."/>
            <person name="Elazar M."/>
            <person name="Youssef S.A."/>
            <person name="El-Shabrawy E.S.M."/>
            <person name="Shalaby A.B.A."/>
            <person name="Houterman P."/>
            <person name="Brock N.L."/>
            <person name="Burkhardt I."/>
            <person name="Tsavkelova E.A."/>
            <person name="Dickschat J.S."/>
            <person name="Galuszka P."/>
            <person name="Gueldener U."/>
            <person name="Tudzynski B."/>
        </authorList>
    </citation>
    <scope>NUCLEOTIDE SEQUENCE [LARGE SCALE GENOMIC DNA]</scope>
    <source>
        <strain evidence="5">ET1</strain>
    </source>
</reference>
<dbReference type="EMBL" id="FJOF01000003">
    <property type="protein sequence ID" value="CZR38249.1"/>
    <property type="molecule type" value="Genomic_DNA"/>
</dbReference>
<dbReference type="VEuPathDB" id="FungiDB:FPRO_06560"/>
<feature type="region of interest" description="Disordered" evidence="1">
    <location>
        <begin position="71"/>
        <end position="160"/>
    </location>
</feature>
<evidence type="ECO:0000256" key="2">
    <source>
        <dbReference type="SAM" id="Phobius"/>
    </source>
</evidence>
<feature type="chain" id="PRO_5012950670" evidence="3">
    <location>
        <begin position="19"/>
        <end position="272"/>
    </location>
</feature>
<keyword evidence="2" id="KW-0472">Membrane</keyword>